<dbReference type="InterPro" id="IPR029480">
    <property type="entry name" value="Transpos_assoc"/>
</dbReference>
<protein>
    <recommendedName>
        <fullName evidence="2">Transposase-associated domain-containing protein</fullName>
    </recommendedName>
</protein>
<evidence type="ECO:0000313" key="3">
    <source>
        <dbReference type="EMBL" id="KAF9617479.1"/>
    </source>
</evidence>
<keyword evidence="4" id="KW-1185">Reference proteome</keyword>
<dbReference type="Pfam" id="PF13963">
    <property type="entry name" value="Transpos_assoc"/>
    <property type="match status" value="1"/>
</dbReference>
<evidence type="ECO:0000256" key="1">
    <source>
        <dbReference type="SAM" id="MobiDB-lite"/>
    </source>
</evidence>
<reference evidence="3 4" key="1">
    <citation type="submission" date="2020-10" db="EMBL/GenBank/DDBJ databases">
        <title>The Coptis chinensis genome and diversification of protoberbering-type alkaloids.</title>
        <authorList>
            <person name="Wang B."/>
            <person name="Shu S."/>
            <person name="Song C."/>
            <person name="Liu Y."/>
        </authorList>
    </citation>
    <scope>NUCLEOTIDE SEQUENCE [LARGE SCALE GENOMIC DNA]</scope>
    <source>
        <strain evidence="3">HL-2020</strain>
        <tissue evidence="3">Leaf</tissue>
    </source>
</reference>
<feature type="domain" description="Transposase-associated" evidence="2">
    <location>
        <begin position="3"/>
        <end position="79"/>
    </location>
</feature>
<feature type="region of interest" description="Disordered" evidence="1">
    <location>
        <begin position="171"/>
        <end position="200"/>
    </location>
</feature>
<feature type="compositionally biased region" description="Acidic residues" evidence="1">
    <location>
        <begin position="172"/>
        <end position="200"/>
    </location>
</feature>
<dbReference type="Proteomes" id="UP000631114">
    <property type="component" value="Unassembled WGS sequence"/>
</dbReference>
<gene>
    <name evidence="3" type="ORF">IFM89_036440</name>
</gene>
<dbReference type="EMBL" id="JADFTS010000003">
    <property type="protein sequence ID" value="KAF9617479.1"/>
    <property type="molecule type" value="Genomic_DNA"/>
</dbReference>
<sequence length="200" mass="23716">MDKSWMHPTVGRSNRKYILGCEEFVNWAWDNRPEEFGDEIYCPCVRCINKVLRPKDVVRDHILNKDIVRSYIRWTKHGEGDEVDARHDSNNGDDMHRMLQDALGKHKQMIKDDHGRLISARNLDRIHNERFGSWFENHVQQMKRDDTIESWTRNEVEGIEVVANTVEREQDFIDDNECDEDLSEDSDCDDDFINDSDPDY</sequence>
<organism evidence="3 4">
    <name type="scientific">Coptis chinensis</name>
    <dbReference type="NCBI Taxonomy" id="261450"/>
    <lineage>
        <taxon>Eukaryota</taxon>
        <taxon>Viridiplantae</taxon>
        <taxon>Streptophyta</taxon>
        <taxon>Embryophyta</taxon>
        <taxon>Tracheophyta</taxon>
        <taxon>Spermatophyta</taxon>
        <taxon>Magnoliopsida</taxon>
        <taxon>Ranunculales</taxon>
        <taxon>Ranunculaceae</taxon>
        <taxon>Coptidoideae</taxon>
        <taxon>Coptis</taxon>
    </lineage>
</organism>
<accession>A0A835II38</accession>
<proteinExistence type="predicted"/>
<comment type="caution">
    <text evidence="3">The sequence shown here is derived from an EMBL/GenBank/DDBJ whole genome shotgun (WGS) entry which is preliminary data.</text>
</comment>
<evidence type="ECO:0000259" key="2">
    <source>
        <dbReference type="Pfam" id="PF13963"/>
    </source>
</evidence>
<name>A0A835II38_9MAGN</name>
<dbReference type="AlphaFoldDB" id="A0A835II38"/>
<evidence type="ECO:0000313" key="4">
    <source>
        <dbReference type="Proteomes" id="UP000631114"/>
    </source>
</evidence>